<keyword evidence="5 7" id="KW-0802">TPR repeat</keyword>
<evidence type="ECO:0000256" key="4">
    <source>
        <dbReference type="ARBA" id="ARBA00022737"/>
    </source>
</evidence>
<evidence type="ECO:0000256" key="5">
    <source>
        <dbReference type="ARBA" id="ARBA00022803"/>
    </source>
</evidence>
<dbReference type="NCBIfam" id="NF008520">
    <property type="entry name" value="PRK11447.1"/>
    <property type="match status" value="1"/>
</dbReference>
<dbReference type="GO" id="GO:0019867">
    <property type="term" value="C:outer membrane"/>
    <property type="evidence" value="ECO:0007669"/>
    <property type="project" value="InterPro"/>
</dbReference>
<dbReference type="Pfam" id="PF13432">
    <property type="entry name" value="TPR_16"/>
    <property type="match status" value="1"/>
</dbReference>
<organism evidence="10">
    <name type="scientific">Serratia marcescens</name>
    <dbReference type="NCBI Taxonomy" id="615"/>
    <lineage>
        <taxon>Bacteria</taxon>
        <taxon>Pseudomonadati</taxon>
        <taxon>Pseudomonadota</taxon>
        <taxon>Gammaproteobacteria</taxon>
        <taxon>Enterobacterales</taxon>
        <taxon>Yersiniaceae</taxon>
        <taxon>Serratia</taxon>
    </lineage>
</organism>
<evidence type="ECO:0000259" key="9">
    <source>
        <dbReference type="Pfam" id="PF05420"/>
    </source>
</evidence>
<evidence type="ECO:0000313" key="10">
    <source>
        <dbReference type="EMBL" id="SAY45876.1"/>
    </source>
</evidence>
<reference evidence="10" key="1">
    <citation type="submission" date="2016-05" db="EMBL/GenBank/DDBJ databases">
        <authorList>
            <person name="Cock P.J.A."/>
            <person name="Cock P.J.A."/>
        </authorList>
    </citation>
    <scope>NUCLEOTIDE SEQUENCE</scope>
    <source>
        <strain evidence="10">PWN146_assembly</strain>
    </source>
</reference>
<dbReference type="InterPro" id="IPR019734">
    <property type="entry name" value="TPR_rpt"/>
</dbReference>
<keyword evidence="4" id="KW-0677">Repeat</keyword>
<comment type="pathway">
    <text evidence="2">Glycan metabolism; bacterial cellulose biosynthesis.</text>
</comment>
<keyword evidence="6" id="KW-0135">Cellulose biosynthesis</keyword>
<keyword evidence="3 8" id="KW-0732">Signal</keyword>
<feature type="domain" description="Cellulose synthase operon C C-terminal" evidence="9">
    <location>
        <begin position="805"/>
        <end position="1136"/>
    </location>
</feature>
<dbReference type="InterPro" id="IPR011990">
    <property type="entry name" value="TPR-like_helical_dom_sf"/>
</dbReference>
<dbReference type="Pfam" id="PF05420">
    <property type="entry name" value="BCSC_C"/>
    <property type="match status" value="1"/>
</dbReference>
<dbReference type="PANTHER" id="PTHR12558:SF13">
    <property type="entry name" value="CELL DIVISION CYCLE PROTEIN 27 HOMOLOG"/>
    <property type="match status" value="1"/>
</dbReference>
<evidence type="ECO:0000256" key="3">
    <source>
        <dbReference type="ARBA" id="ARBA00022729"/>
    </source>
</evidence>
<name>A0A1C3HLE7_SERMA</name>
<dbReference type="Gene3D" id="1.25.40.10">
    <property type="entry name" value="Tetratricopeptide repeat domain"/>
    <property type="match status" value="4"/>
</dbReference>
<feature type="repeat" description="TPR" evidence="7">
    <location>
        <begin position="464"/>
        <end position="497"/>
    </location>
</feature>
<feature type="repeat" description="TPR" evidence="7">
    <location>
        <begin position="388"/>
        <end position="421"/>
    </location>
</feature>
<evidence type="ECO:0000256" key="6">
    <source>
        <dbReference type="ARBA" id="ARBA00022916"/>
    </source>
</evidence>
<dbReference type="InterPro" id="IPR008410">
    <property type="entry name" value="BCSC_C"/>
</dbReference>
<dbReference type="SUPFAM" id="SSF48452">
    <property type="entry name" value="TPR-like"/>
    <property type="match status" value="3"/>
</dbReference>
<evidence type="ECO:0000256" key="2">
    <source>
        <dbReference type="ARBA" id="ARBA00005186"/>
    </source>
</evidence>
<dbReference type="SMART" id="SM00028">
    <property type="entry name" value="TPR"/>
    <property type="match status" value="6"/>
</dbReference>
<feature type="signal peptide" evidence="8">
    <location>
        <begin position="1"/>
        <end position="24"/>
    </location>
</feature>
<dbReference type="UniPathway" id="UPA00694"/>
<dbReference type="PANTHER" id="PTHR12558">
    <property type="entry name" value="CELL DIVISION CYCLE 16,23,27"/>
    <property type="match status" value="1"/>
</dbReference>
<gene>
    <name evidence="10" type="primary">bcsC</name>
    <name evidence="10" type="ORF">PWN146_04618</name>
</gene>
<evidence type="ECO:0000256" key="8">
    <source>
        <dbReference type="SAM" id="SignalP"/>
    </source>
</evidence>
<dbReference type="AlphaFoldDB" id="A0A1C3HLE7"/>
<sequence>MHNFKINWLNLIPLSLAMLPQARAAEAVAPEQWLLEQVRIGEAGNKDDLVRQSLYRLELMDPNNPDVIAARMRLALRQGNMALAQQQLDKLKTLAPQSSAYRQAQMNMLLTQPETRQKLQQARLMATAGRLPEAKAQYDALFHGEPPTLDLAVEYWRLVARLPGQEAKALKQLQALDQQYSGNVALRMSLARMLFSQNQDAQAYELLQKIAADPAGRGDAADLWLDKVKAMPVSAQSVAALNRFLGVFDTGDQATSAREELARQQKLLADPAYQARVRGLAQVDKGGSRAAIPELQKALAATPNDAEVLGALGQAYSRAGNRPQALKLFRQALAADKNGYDSGKWQSLIKSTGYWLAIDEGDKALKAGNLALARQKYQQARQLDDSDGDAFIGLGDVAVASKDDAAAEGFYQQALRRDPGNGSALRGLVNLYQRQSPEKALAYLNGLPRSQQAKLRSTLDGLRLDMLKQQAEALAAQQQWQQAAEIYRRAQPMDPDDVWLTYRYAQALRQAGQPQQADALFRQLAQRQHANPQLTYAYALYLSGSDRDRQALAQLNTLPAAQWNDNMRELAQRLKMQAVIAQAERLRAAGDEPAAEAYLRRQPADTRIDLLLADWALARGEYAAALDDYQRVKRREPNNPDAQLGEIEAYVAQGDLDAARQRLKTEPQPQDASLNSQRRVANAWSAVGDPQQADVLFRRLKTAAASEPVGQTKALIYRDAARLEQAQQQPERAQQDYRQAMVAGGITPTLPQDNDSYTYLTRNNPSDDWLKRGIRSDAADLYRQQDVNVTLDHDYWRSSGTGGISDFNAHDTMLQMDMPLYDGRAFLRTDTVQLDAGRFSTDGSGKYYETFGTCNTQGCRGDEHQKTTGTSVAAGWKNDRWAADIGTTPMGFEVVDWTGGLAYSGDWNHIGWTLAASRRPISSSLLAFGGAKDPNTGTTWGGVRATGVSLSASYDRGEANGVWADLSAHQITGKNVADNQRQRLMAGYYYKLINEDNRRLSVGLNTMLWHYQKDLSGYSLGQGGYYSPQQYLSLALPVNYRQRTENWSWELGGSVSLSHSKTDSQRRYPLQGLIPDSLPDKFAVEDGSASSGVGYTLRAIVERRLSSHWTLGAGIDIQQAKDYTPSHALIYLRYSLAGWQGDLDLPPQPLTPYADFK</sequence>
<accession>A0A1C3HLE7</accession>
<dbReference type="Pfam" id="PF14559">
    <property type="entry name" value="TPR_19"/>
    <property type="match status" value="3"/>
</dbReference>
<proteinExistence type="predicted"/>
<protein>
    <submittedName>
        <fullName evidence="10">Cellulose synthase operon protein C</fullName>
    </submittedName>
</protein>
<feature type="repeat" description="TPR" evidence="7">
    <location>
        <begin position="306"/>
        <end position="339"/>
    </location>
</feature>
<dbReference type="EMBL" id="LT575490">
    <property type="protein sequence ID" value="SAY45876.1"/>
    <property type="molecule type" value="Genomic_DNA"/>
</dbReference>
<evidence type="ECO:0000256" key="7">
    <source>
        <dbReference type="PROSITE-ProRule" id="PRU00339"/>
    </source>
</evidence>
<comment type="function">
    <text evidence="1">Required for maximal bacterial cellulose synthesis.</text>
</comment>
<feature type="chain" id="PRO_5008675291" evidence="8">
    <location>
        <begin position="25"/>
        <end position="1157"/>
    </location>
</feature>
<dbReference type="PROSITE" id="PS50005">
    <property type="entry name" value="TPR"/>
    <property type="match status" value="3"/>
</dbReference>
<evidence type="ECO:0000256" key="1">
    <source>
        <dbReference type="ARBA" id="ARBA00003476"/>
    </source>
</evidence>
<dbReference type="GO" id="GO:0030244">
    <property type="term" value="P:cellulose biosynthetic process"/>
    <property type="evidence" value="ECO:0007669"/>
    <property type="project" value="UniProtKB-KW"/>
</dbReference>